<dbReference type="PANTHER" id="PTHR37984">
    <property type="entry name" value="PROTEIN CBG26694"/>
    <property type="match status" value="1"/>
</dbReference>
<proteinExistence type="predicted"/>
<gene>
    <name evidence="2" type="ORF">O181_105738</name>
</gene>
<protein>
    <recommendedName>
        <fullName evidence="4">Integrase catalytic domain-containing protein</fullName>
    </recommendedName>
</protein>
<name>A0A9Q3JPH8_9BASI</name>
<evidence type="ECO:0000313" key="2">
    <source>
        <dbReference type="EMBL" id="MBW0566023.1"/>
    </source>
</evidence>
<reference evidence="2" key="1">
    <citation type="submission" date="2021-03" db="EMBL/GenBank/DDBJ databases">
        <title>Draft genome sequence of rust myrtle Austropuccinia psidii MF-1, a brazilian biotype.</title>
        <authorList>
            <person name="Quecine M.C."/>
            <person name="Pachon D.M.R."/>
            <person name="Bonatelli M.L."/>
            <person name="Correr F.H."/>
            <person name="Franceschini L.M."/>
            <person name="Leite T.F."/>
            <person name="Margarido G.R.A."/>
            <person name="Almeida C.A."/>
            <person name="Ferrarezi J.A."/>
            <person name="Labate C.A."/>
        </authorList>
    </citation>
    <scope>NUCLEOTIDE SEQUENCE</scope>
    <source>
        <strain evidence="2">MF-1</strain>
    </source>
</reference>
<evidence type="ECO:0000313" key="3">
    <source>
        <dbReference type="Proteomes" id="UP000765509"/>
    </source>
</evidence>
<dbReference type="SUPFAM" id="SSF53098">
    <property type="entry name" value="Ribonuclease H-like"/>
    <property type="match status" value="1"/>
</dbReference>
<dbReference type="InterPro" id="IPR012337">
    <property type="entry name" value="RNaseH-like_sf"/>
</dbReference>
<evidence type="ECO:0000256" key="1">
    <source>
        <dbReference type="SAM" id="MobiDB-lite"/>
    </source>
</evidence>
<sequence>MPEIKQSHRKEIQNDDPTQKPKSPWEIAHMDWVTALPEGGDKIYNACLVSVDRYRKTPMFLPFHKDDTDMDTAIIIWNKVIGHTGLFQDIISDRDQKFASELWTNLHNLFGIKL</sequence>
<organism evidence="2 3">
    <name type="scientific">Austropuccinia psidii MF-1</name>
    <dbReference type="NCBI Taxonomy" id="1389203"/>
    <lineage>
        <taxon>Eukaryota</taxon>
        <taxon>Fungi</taxon>
        <taxon>Dikarya</taxon>
        <taxon>Basidiomycota</taxon>
        <taxon>Pucciniomycotina</taxon>
        <taxon>Pucciniomycetes</taxon>
        <taxon>Pucciniales</taxon>
        <taxon>Sphaerophragmiaceae</taxon>
        <taxon>Austropuccinia</taxon>
    </lineage>
</organism>
<dbReference type="GO" id="GO:0003676">
    <property type="term" value="F:nucleic acid binding"/>
    <property type="evidence" value="ECO:0007669"/>
    <property type="project" value="InterPro"/>
</dbReference>
<comment type="caution">
    <text evidence="2">The sequence shown here is derived from an EMBL/GenBank/DDBJ whole genome shotgun (WGS) entry which is preliminary data.</text>
</comment>
<feature type="region of interest" description="Disordered" evidence="1">
    <location>
        <begin position="1"/>
        <end position="24"/>
    </location>
</feature>
<dbReference type="Proteomes" id="UP000765509">
    <property type="component" value="Unassembled WGS sequence"/>
</dbReference>
<evidence type="ECO:0008006" key="4">
    <source>
        <dbReference type="Google" id="ProtNLM"/>
    </source>
</evidence>
<dbReference type="InterPro" id="IPR036397">
    <property type="entry name" value="RNaseH_sf"/>
</dbReference>
<dbReference type="PANTHER" id="PTHR37984:SF5">
    <property type="entry name" value="PROTEIN NYNRIN-LIKE"/>
    <property type="match status" value="1"/>
</dbReference>
<feature type="compositionally biased region" description="Basic and acidic residues" evidence="1">
    <location>
        <begin position="1"/>
        <end position="19"/>
    </location>
</feature>
<dbReference type="InterPro" id="IPR050951">
    <property type="entry name" value="Retrovirus_Pol_polyprotein"/>
</dbReference>
<dbReference type="Gene3D" id="3.30.420.10">
    <property type="entry name" value="Ribonuclease H-like superfamily/Ribonuclease H"/>
    <property type="match status" value="1"/>
</dbReference>
<keyword evidence="3" id="KW-1185">Reference proteome</keyword>
<dbReference type="AlphaFoldDB" id="A0A9Q3JPH8"/>
<accession>A0A9Q3JPH8</accession>
<dbReference type="EMBL" id="AVOT02078423">
    <property type="protein sequence ID" value="MBW0566023.1"/>
    <property type="molecule type" value="Genomic_DNA"/>
</dbReference>